<name>A0A2X3B5K6_9HELI</name>
<dbReference type="EMBL" id="UAWL01000006">
    <property type="protein sequence ID" value="SQB99082.1"/>
    <property type="molecule type" value="Genomic_DNA"/>
</dbReference>
<keyword evidence="1" id="KW-1133">Transmembrane helix</keyword>
<dbReference type="Proteomes" id="UP000250166">
    <property type="component" value="Unassembled WGS sequence"/>
</dbReference>
<dbReference type="SUPFAM" id="SSF111369">
    <property type="entry name" value="HlyD-like secretion proteins"/>
    <property type="match status" value="1"/>
</dbReference>
<dbReference type="PANTHER" id="PTHR30438:SF1">
    <property type="entry name" value="36 KDA ANTIGEN"/>
    <property type="match status" value="1"/>
</dbReference>
<keyword evidence="1" id="KW-0472">Membrane</keyword>
<dbReference type="PANTHER" id="PTHR30438">
    <property type="entry name" value="36 KDA ANTIGEN-RELATED"/>
    <property type="match status" value="1"/>
</dbReference>
<evidence type="ECO:0000313" key="3">
    <source>
        <dbReference type="EMBL" id="SQB99082.1"/>
    </source>
</evidence>
<dbReference type="AlphaFoldDB" id="A0A2X3B5K6"/>
<proteinExistence type="predicted"/>
<gene>
    <name evidence="3" type="primary">macA_2</name>
    <name evidence="3" type="ORF">NCTC13102_01556</name>
</gene>
<sequence>MKKTFEIAFVAVISGILLIWLVISFYRAYAPKPQQVQGQIQAREYNVSSKLAGRVGSILVKKGDIVKKGDLIFTIDSPEVEAKLMQAKAGYEAAKAISQETHKGARLETITSARDIYNSAKAMRELTEKTYNRIEDLYKNGVASLQRRDEAYTAFQNAKYNENTAYQQYKIALDGATKETKEAAKQKEIAAAGQLSEVEAYIKDIQAYAPSNGEVSNILLQEGELSPSGFPVVMLVDNADVWLRLSVSEEYLQDFKVGSQFSAFLPALNKDIQFKVRYVSVMGDFATWRATSSSKGYDLRSFEVEAIPLESNNDFKIGMSAIVTLTSSMTSQK</sequence>
<keyword evidence="1" id="KW-0812">Transmembrane</keyword>
<dbReference type="Pfam" id="PF25917">
    <property type="entry name" value="BSH_RND"/>
    <property type="match status" value="1"/>
</dbReference>
<dbReference type="Gene3D" id="2.40.30.170">
    <property type="match status" value="1"/>
</dbReference>
<evidence type="ECO:0000259" key="2">
    <source>
        <dbReference type="Pfam" id="PF25917"/>
    </source>
</evidence>
<dbReference type="Gene3D" id="1.20.1600.10">
    <property type="entry name" value="Outer membrane efflux proteins (OEP)"/>
    <property type="match status" value="1"/>
</dbReference>
<evidence type="ECO:0000256" key="1">
    <source>
        <dbReference type="SAM" id="Phobius"/>
    </source>
</evidence>
<accession>A0A2X3B5K6</accession>
<dbReference type="InterPro" id="IPR058625">
    <property type="entry name" value="MdtA-like_BSH"/>
</dbReference>
<dbReference type="Gene3D" id="2.40.50.100">
    <property type="match status" value="1"/>
</dbReference>
<protein>
    <submittedName>
        <fullName evidence="3">Putative outer membrane efflux protein</fullName>
    </submittedName>
</protein>
<feature type="transmembrane region" description="Helical" evidence="1">
    <location>
        <begin position="7"/>
        <end position="29"/>
    </location>
</feature>
<feature type="domain" description="Multidrug resistance protein MdtA-like barrel-sandwich hybrid" evidence="2">
    <location>
        <begin position="46"/>
        <end position="236"/>
    </location>
</feature>
<dbReference type="RefSeq" id="WP_023948550.1">
    <property type="nucleotide sequence ID" value="NZ_JAERIV010000002.1"/>
</dbReference>
<organism evidence="3 4">
    <name type="scientific">Helicobacter fennelliae</name>
    <dbReference type="NCBI Taxonomy" id="215"/>
    <lineage>
        <taxon>Bacteria</taxon>
        <taxon>Pseudomonadati</taxon>
        <taxon>Campylobacterota</taxon>
        <taxon>Epsilonproteobacteria</taxon>
        <taxon>Campylobacterales</taxon>
        <taxon>Helicobacteraceae</taxon>
        <taxon>Helicobacter</taxon>
    </lineage>
</organism>
<evidence type="ECO:0000313" key="4">
    <source>
        <dbReference type="Proteomes" id="UP000250166"/>
    </source>
</evidence>
<reference evidence="3 4" key="1">
    <citation type="submission" date="2018-06" db="EMBL/GenBank/DDBJ databases">
        <authorList>
            <consortium name="Pathogen Informatics"/>
            <person name="Doyle S."/>
        </authorList>
    </citation>
    <scope>NUCLEOTIDE SEQUENCE [LARGE SCALE GENOMIC DNA]</scope>
    <source>
        <strain evidence="3 4">NCTC13102</strain>
    </source>
</reference>